<evidence type="ECO:0000256" key="1">
    <source>
        <dbReference type="SAM" id="MobiDB-lite"/>
    </source>
</evidence>
<sequence>MSTAEHVFLQWAVSQGDVSNSDVANFSNVSVGWRNALHQVLLEQAVSDQTNQLLLLPSMLRCILEGDICNGRIRKNGRKESRVPRGNETFCAAWFRSEGIKETRLAMTLSKEEELEIIQQQIHKAMLLANNTRPIQKMIQSQGRFAPNGEENIDETDDDDDDEDSRRGKLKKTSALTPSSHSITPDDMNSVSTIVEWTGYQQPMQVLRHFGYRSSFVSTLLNAAAQLSISPSSTSIHFTEASIPGHFAVENLERHQTTFAVRGATVARPESYCLCMDEDIVVDGRKPIDVNKIINSHMSESENDDDDEETTEIRLQELQDYLIRKELHRRELQREVLPRVITSASTNQLTQIVDESVDEVARKSGKRCVQFLNAPKYHAVCMITPLFACGPISEPVTIICVAIATEDGCFLSGLRHRFELGHMYPEDELTEIVERSALCIATEDWIREEDRESLDDEHAIYDNGSQAEDEASARLSVRDDASEDASVAIEHSGRSYGDGSSEEDEGCDNDPKGPNRMNRCRCIYRNVGNKLDEYDDDDQNYTRRRIHRGRFSPGSWHCYTAIVDDNRTELRVDGMQEDVEHHHFAEHRNGRPMLDGLTLGSDHCFGISLCCGQHMERGGDGAIAEVAVFKGRLPTDDLERLEAQMMREHRIGRPSSPELAFQENSCLKKAEILYLWPPPSESLASSSQENTEPVPLPLHYMTRHRTVSWKQYDPVSGDEVRLSRIGARNGGSSSDW</sequence>
<dbReference type="Proteomes" id="UP000198406">
    <property type="component" value="Unassembled WGS sequence"/>
</dbReference>
<feature type="compositionally biased region" description="Acidic residues" evidence="1">
    <location>
        <begin position="151"/>
        <end position="163"/>
    </location>
</feature>
<accession>A0A1Z5KHJ0</accession>
<feature type="region of interest" description="Disordered" evidence="1">
    <location>
        <begin position="142"/>
        <end position="187"/>
    </location>
</feature>
<protein>
    <submittedName>
        <fullName evidence="2">Uncharacterized protein</fullName>
    </submittedName>
</protein>
<reference evidence="2 3" key="1">
    <citation type="journal article" date="2015" name="Plant Cell">
        <title>Oil accumulation by the oleaginous diatom Fistulifera solaris as revealed by the genome and transcriptome.</title>
        <authorList>
            <person name="Tanaka T."/>
            <person name="Maeda Y."/>
            <person name="Veluchamy A."/>
            <person name="Tanaka M."/>
            <person name="Abida H."/>
            <person name="Marechal E."/>
            <person name="Bowler C."/>
            <person name="Muto M."/>
            <person name="Sunaga Y."/>
            <person name="Tanaka M."/>
            <person name="Yoshino T."/>
            <person name="Taniguchi T."/>
            <person name="Fukuda Y."/>
            <person name="Nemoto M."/>
            <person name="Matsumoto M."/>
            <person name="Wong P.S."/>
            <person name="Aburatani S."/>
            <person name="Fujibuchi W."/>
        </authorList>
    </citation>
    <scope>NUCLEOTIDE SEQUENCE [LARGE SCALE GENOMIC DNA]</scope>
    <source>
        <strain evidence="2 3">JPCC DA0580</strain>
    </source>
</reference>
<feature type="region of interest" description="Disordered" evidence="1">
    <location>
        <begin position="476"/>
        <end position="512"/>
    </location>
</feature>
<dbReference type="InParanoid" id="A0A1Z5KHJ0"/>
<dbReference type="EMBL" id="BDSP01000231">
    <property type="protein sequence ID" value="GAX25790.1"/>
    <property type="molecule type" value="Genomic_DNA"/>
</dbReference>
<organism evidence="2 3">
    <name type="scientific">Fistulifera solaris</name>
    <name type="common">Oleaginous diatom</name>
    <dbReference type="NCBI Taxonomy" id="1519565"/>
    <lineage>
        <taxon>Eukaryota</taxon>
        <taxon>Sar</taxon>
        <taxon>Stramenopiles</taxon>
        <taxon>Ochrophyta</taxon>
        <taxon>Bacillariophyta</taxon>
        <taxon>Bacillariophyceae</taxon>
        <taxon>Bacillariophycidae</taxon>
        <taxon>Naviculales</taxon>
        <taxon>Naviculaceae</taxon>
        <taxon>Fistulifera</taxon>
    </lineage>
</organism>
<feature type="compositionally biased region" description="Polar residues" evidence="1">
    <location>
        <begin position="174"/>
        <end position="187"/>
    </location>
</feature>
<keyword evidence="3" id="KW-1185">Reference proteome</keyword>
<proteinExistence type="predicted"/>
<comment type="caution">
    <text evidence="2">The sequence shown here is derived from an EMBL/GenBank/DDBJ whole genome shotgun (WGS) entry which is preliminary data.</text>
</comment>
<dbReference type="OrthoDB" id="46318at2759"/>
<evidence type="ECO:0000313" key="2">
    <source>
        <dbReference type="EMBL" id="GAX25790.1"/>
    </source>
</evidence>
<dbReference type="AlphaFoldDB" id="A0A1Z5KHJ0"/>
<name>A0A1Z5KHJ0_FISSO</name>
<gene>
    <name evidence="2" type="ORF">FisN_8Hh307</name>
</gene>
<evidence type="ECO:0000313" key="3">
    <source>
        <dbReference type="Proteomes" id="UP000198406"/>
    </source>
</evidence>